<dbReference type="InterPro" id="IPR050198">
    <property type="entry name" value="Non-receptor_tyrosine_kinases"/>
</dbReference>
<proteinExistence type="predicted"/>
<accession>A0ABM8W4X9</accession>
<feature type="domain" description="Protein kinase" evidence="4">
    <location>
        <begin position="175"/>
        <end position="498"/>
    </location>
</feature>
<dbReference type="EMBL" id="CAJVQB010001210">
    <property type="protein sequence ID" value="CAG8526052.1"/>
    <property type="molecule type" value="Genomic_DNA"/>
</dbReference>
<evidence type="ECO:0000256" key="1">
    <source>
        <dbReference type="ARBA" id="ARBA00022741"/>
    </source>
</evidence>
<gene>
    <name evidence="5" type="ORF">GMARGA_LOCUS3394</name>
</gene>
<dbReference type="PROSITE" id="PS50011">
    <property type="entry name" value="PROTEIN_KINASE_DOM"/>
    <property type="match status" value="1"/>
</dbReference>
<dbReference type="Pfam" id="PF07714">
    <property type="entry name" value="PK_Tyr_Ser-Thr"/>
    <property type="match status" value="1"/>
</dbReference>
<protein>
    <submittedName>
        <fullName evidence="5">2815_t:CDS:1</fullName>
    </submittedName>
</protein>
<dbReference type="CDD" id="cd00180">
    <property type="entry name" value="PKc"/>
    <property type="match status" value="1"/>
</dbReference>
<keyword evidence="3" id="KW-0175">Coiled coil</keyword>
<feature type="coiled-coil region" evidence="3">
    <location>
        <begin position="440"/>
        <end position="488"/>
    </location>
</feature>
<reference evidence="5 6" key="1">
    <citation type="submission" date="2021-06" db="EMBL/GenBank/DDBJ databases">
        <authorList>
            <person name="Kallberg Y."/>
            <person name="Tangrot J."/>
            <person name="Rosling A."/>
        </authorList>
    </citation>
    <scope>NUCLEOTIDE SEQUENCE [LARGE SCALE GENOMIC DNA]</scope>
    <source>
        <strain evidence="5 6">120-4 pot B 10/14</strain>
    </source>
</reference>
<dbReference type="InterPro" id="IPR001245">
    <property type="entry name" value="Ser-Thr/Tyr_kinase_cat_dom"/>
</dbReference>
<evidence type="ECO:0000313" key="5">
    <source>
        <dbReference type="EMBL" id="CAG8526052.1"/>
    </source>
</evidence>
<dbReference type="InterPro" id="IPR032675">
    <property type="entry name" value="LRR_dom_sf"/>
</dbReference>
<dbReference type="InterPro" id="IPR011009">
    <property type="entry name" value="Kinase-like_dom_sf"/>
</dbReference>
<evidence type="ECO:0000256" key="2">
    <source>
        <dbReference type="ARBA" id="ARBA00022840"/>
    </source>
</evidence>
<evidence type="ECO:0000259" key="4">
    <source>
        <dbReference type="PROSITE" id="PS50011"/>
    </source>
</evidence>
<dbReference type="SUPFAM" id="SSF52058">
    <property type="entry name" value="L domain-like"/>
    <property type="match status" value="1"/>
</dbReference>
<dbReference type="SUPFAM" id="SSF56112">
    <property type="entry name" value="Protein kinase-like (PK-like)"/>
    <property type="match status" value="1"/>
</dbReference>
<name>A0ABM8W4X9_GIGMA</name>
<evidence type="ECO:0000313" key="6">
    <source>
        <dbReference type="Proteomes" id="UP000789901"/>
    </source>
</evidence>
<sequence length="498" mass="57070">MVRQGTIARLEKTITNLQSKNRIEAKETEGKYPNKGEVKEIKRGENKLERERHKEKLTGELIIADFPQVEEINVDFNELTQLHLCNCSQLTGLDCGYNKLTKLTITNCPNLQTIYAHYNNFSSDLAFVNHLIDEYELANCLKNEKNYTPQEAKNNLTTELRKECELILAAKKSKTKINKFIEEANLEKIPYQQLTNIKYLAKGGFEDKNIILKSLNQSQEITSEFLREIASHKLFADDSKIVKCHGVSQDPEGNYIMIMDYVRGGDLRKYLKNNYPKLDFKKKIIQLHSIAEGLKVVHQKGLIHKDFHSGNILSAGSESFFADLKCHITDLGLCRPANDNPSIRPEASEAEETLSNLVKEVNNPSSDIYQQCQEAEEYNKTLPEEIRNGIYKLHPGATTHSKLINTKQITQKLAEYASRPVEDIEILSDEENEVEKDNSLEEINKEKAEIKVQLEIERDNLQKLQTKIQQLETRLNELEQQQQLQTSIQLPPKSPTNS</sequence>
<keyword evidence="1" id="KW-0547">Nucleotide-binding</keyword>
<dbReference type="PANTHER" id="PTHR24418">
    <property type="entry name" value="TYROSINE-PROTEIN KINASE"/>
    <property type="match status" value="1"/>
</dbReference>
<dbReference type="Gene3D" id="1.10.510.10">
    <property type="entry name" value="Transferase(Phosphotransferase) domain 1"/>
    <property type="match status" value="1"/>
</dbReference>
<keyword evidence="2" id="KW-0067">ATP-binding</keyword>
<evidence type="ECO:0000256" key="3">
    <source>
        <dbReference type="SAM" id="Coils"/>
    </source>
</evidence>
<dbReference type="Proteomes" id="UP000789901">
    <property type="component" value="Unassembled WGS sequence"/>
</dbReference>
<comment type="caution">
    <text evidence="5">The sequence shown here is derived from an EMBL/GenBank/DDBJ whole genome shotgun (WGS) entry which is preliminary data.</text>
</comment>
<keyword evidence="6" id="KW-1185">Reference proteome</keyword>
<dbReference type="Gene3D" id="3.80.10.10">
    <property type="entry name" value="Ribonuclease Inhibitor"/>
    <property type="match status" value="1"/>
</dbReference>
<dbReference type="InterPro" id="IPR000719">
    <property type="entry name" value="Prot_kinase_dom"/>
</dbReference>
<organism evidence="5 6">
    <name type="scientific">Gigaspora margarita</name>
    <dbReference type="NCBI Taxonomy" id="4874"/>
    <lineage>
        <taxon>Eukaryota</taxon>
        <taxon>Fungi</taxon>
        <taxon>Fungi incertae sedis</taxon>
        <taxon>Mucoromycota</taxon>
        <taxon>Glomeromycotina</taxon>
        <taxon>Glomeromycetes</taxon>
        <taxon>Diversisporales</taxon>
        <taxon>Gigasporaceae</taxon>
        <taxon>Gigaspora</taxon>
    </lineage>
</organism>